<accession>A0A1N7FNE5</accession>
<keyword evidence="3" id="KW-1185">Reference proteome</keyword>
<sequence>MMGKHGVTFLVGIAVLGLLVTAVTFTPTIALFSDASTFENNSVSAAEEWDRVSVTTDAPTNVTRDEPEPATLEVTVQNDGHGPIWAEYEVVVDNETVETESGVLEGGETWTTSHKFNTTTADDIDWEVTANGNSENGTLSVLEDSAGTAGATTASIDETSDSSSEDETDDGSGNETNDGNEDETSDTSSDPDETDSDSE</sequence>
<gene>
    <name evidence="2" type="ORF">SAMN05421752_107183</name>
</gene>
<proteinExistence type="predicted"/>
<organism evidence="2 3">
    <name type="scientific">Natronorubrum thiooxidans</name>
    <dbReference type="NCBI Taxonomy" id="308853"/>
    <lineage>
        <taxon>Archaea</taxon>
        <taxon>Methanobacteriati</taxon>
        <taxon>Methanobacteriota</taxon>
        <taxon>Stenosarchaea group</taxon>
        <taxon>Halobacteria</taxon>
        <taxon>Halobacteriales</taxon>
        <taxon>Natrialbaceae</taxon>
        <taxon>Natronorubrum</taxon>
    </lineage>
</organism>
<feature type="compositionally biased region" description="Acidic residues" evidence="1">
    <location>
        <begin position="158"/>
        <end position="199"/>
    </location>
</feature>
<dbReference type="RefSeq" id="WP_143823887.1">
    <property type="nucleotide sequence ID" value="NZ_FTNR01000007.1"/>
</dbReference>
<dbReference type="Proteomes" id="UP000185936">
    <property type="component" value="Unassembled WGS sequence"/>
</dbReference>
<dbReference type="OrthoDB" id="379928at2157"/>
<evidence type="ECO:0000313" key="3">
    <source>
        <dbReference type="Proteomes" id="UP000185936"/>
    </source>
</evidence>
<name>A0A1N7FNE5_9EURY</name>
<dbReference type="STRING" id="308853.SAMN05421752_107183"/>
<feature type="region of interest" description="Disordered" evidence="1">
    <location>
        <begin position="131"/>
        <end position="199"/>
    </location>
</feature>
<reference evidence="3" key="1">
    <citation type="submission" date="2017-01" db="EMBL/GenBank/DDBJ databases">
        <authorList>
            <person name="Varghese N."/>
            <person name="Submissions S."/>
        </authorList>
    </citation>
    <scope>NUCLEOTIDE SEQUENCE [LARGE SCALE GENOMIC DNA]</scope>
    <source>
        <strain evidence="3">type strain: HArc-</strain>
    </source>
</reference>
<evidence type="ECO:0000313" key="2">
    <source>
        <dbReference type="EMBL" id="SIS01787.1"/>
    </source>
</evidence>
<protein>
    <submittedName>
        <fullName evidence="2">Uncharacterized protein</fullName>
    </submittedName>
</protein>
<dbReference type="AlphaFoldDB" id="A0A1N7FNE5"/>
<evidence type="ECO:0000256" key="1">
    <source>
        <dbReference type="SAM" id="MobiDB-lite"/>
    </source>
</evidence>
<dbReference type="EMBL" id="FTNR01000007">
    <property type="protein sequence ID" value="SIS01787.1"/>
    <property type="molecule type" value="Genomic_DNA"/>
</dbReference>